<feature type="region of interest" description="Disordered" evidence="2">
    <location>
        <begin position="226"/>
        <end position="262"/>
    </location>
</feature>
<gene>
    <name evidence="3" type="ORF">Ccrd_010717</name>
</gene>
<dbReference type="GO" id="GO:0005737">
    <property type="term" value="C:cytoplasm"/>
    <property type="evidence" value="ECO:0007669"/>
    <property type="project" value="TreeGrafter"/>
</dbReference>
<organism evidence="3 4">
    <name type="scientific">Cynara cardunculus var. scolymus</name>
    <name type="common">Globe artichoke</name>
    <name type="synonym">Cynara scolymus</name>
    <dbReference type="NCBI Taxonomy" id="59895"/>
    <lineage>
        <taxon>Eukaryota</taxon>
        <taxon>Viridiplantae</taxon>
        <taxon>Streptophyta</taxon>
        <taxon>Embryophyta</taxon>
        <taxon>Tracheophyta</taxon>
        <taxon>Spermatophyta</taxon>
        <taxon>Magnoliopsida</taxon>
        <taxon>eudicotyledons</taxon>
        <taxon>Gunneridae</taxon>
        <taxon>Pentapetalae</taxon>
        <taxon>asterids</taxon>
        <taxon>campanulids</taxon>
        <taxon>Asterales</taxon>
        <taxon>Asteraceae</taxon>
        <taxon>Carduoideae</taxon>
        <taxon>Cardueae</taxon>
        <taxon>Carduinae</taxon>
        <taxon>Cynara</taxon>
    </lineage>
</organism>
<dbReference type="SMART" id="SM00855">
    <property type="entry name" value="PGAM"/>
    <property type="match status" value="1"/>
</dbReference>
<dbReference type="GO" id="GO:0016791">
    <property type="term" value="F:phosphatase activity"/>
    <property type="evidence" value="ECO:0007669"/>
    <property type="project" value="TreeGrafter"/>
</dbReference>
<dbReference type="InterPro" id="IPR013078">
    <property type="entry name" value="His_Pase_superF_clade-1"/>
</dbReference>
<dbReference type="Gene3D" id="3.40.50.1240">
    <property type="entry name" value="Phosphoglycerate mutase-like"/>
    <property type="match status" value="1"/>
</dbReference>
<dbReference type="InterPro" id="IPR029033">
    <property type="entry name" value="His_PPase_superfam"/>
</dbReference>
<dbReference type="PANTHER" id="PTHR48100:SF1">
    <property type="entry name" value="HISTIDINE PHOSPHATASE FAMILY PROTEIN-RELATED"/>
    <property type="match status" value="1"/>
</dbReference>
<dbReference type="Gramene" id="KVI10886">
    <property type="protein sequence ID" value="KVI10886"/>
    <property type="gene ID" value="Ccrd_010717"/>
</dbReference>
<evidence type="ECO:0000256" key="2">
    <source>
        <dbReference type="SAM" id="MobiDB-lite"/>
    </source>
</evidence>
<evidence type="ECO:0000313" key="4">
    <source>
        <dbReference type="Proteomes" id="UP000243975"/>
    </source>
</evidence>
<sequence>MDIDSTSSLYPLHRSKTVHLVRHAQGVHNVIGDKDYKAYMSPEYFDAELTRLGWQQVENLRKHVHACGLAKRVDVVITSPLLRTMQTAVGVFGGEGYTDTVDGLPLMLANVGKSGRSAISSVNCPPIVAVELCREHLIESDEDVLWKANVRETKEELASRGKQFLNWLWTREEKEIAIVTHSGFLFHTLATFGSDCHPLVRKEINKHFANCELRSMVIVDKSMLGSDSSTTDYPGKIPPGPDIPSAAIDEKIANDEPVSGST</sequence>
<dbReference type="InterPro" id="IPR050275">
    <property type="entry name" value="PGM_Phosphatase"/>
</dbReference>
<dbReference type="EMBL" id="LEKV01000986">
    <property type="protein sequence ID" value="KVI10886.1"/>
    <property type="molecule type" value="Genomic_DNA"/>
</dbReference>
<dbReference type="CDD" id="cd07067">
    <property type="entry name" value="HP_PGM_like"/>
    <property type="match status" value="1"/>
</dbReference>
<evidence type="ECO:0000256" key="1">
    <source>
        <dbReference type="ARBA" id="ARBA00038362"/>
    </source>
</evidence>
<dbReference type="OMA" id="LEKKEMC"/>
<reference evidence="3 4" key="1">
    <citation type="journal article" date="2016" name="Sci. Rep.">
        <title>The genome sequence of the outbreeding globe artichoke constructed de novo incorporating a phase-aware low-pass sequencing strategy of F1 progeny.</title>
        <authorList>
            <person name="Scaglione D."/>
            <person name="Reyes-Chin-Wo S."/>
            <person name="Acquadro A."/>
            <person name="Froenicke L."/>
            <person name="Portis E."/>
            <person name="Beitel C."/>
            <person name="Tirone M."/>
            <person name="Mauro R."/>
            <person name="Lo Monaco A."/>
            <person name="Mauromicale G."/>
            <person name="Faccioli P."/>
            <person name="Cattivelli L."/>
            <person name="Rieseberg L."/>
            <person name="Michelmore R."/>
            <person name="Lanteri S."/>
        </authorList>
    </citation>
    <scope>NUCLEOTIDE SEQUENCE [LARGE SCALE GENOMIC DNA]</scope>
    <source>
        <strain evidence="3">2C</strain>
    </source>
</reference>
<evidence type="ECO:0000313" key="3">
    <source>
        <dbReference type="EMBL" id="KVI10886.1"/>
    </source>
</evidence>
<dbReference type="AlphaFoldDB" id="A0A103YKL8"/>
<dbReference type="SUPFAM" id="SSF53254">
    <property type="entry name" value="Phosphoglycerate mutase-like"/>
    <property type="match status" value="1"/>
</dbReference>
<dbReference type="PANTHER" id="PTHR48100">
    <property type="entry name" value="BROAD-SPECIFICITY PHOSPHATASE YOR283W-RELATED"/>
    <property type="match status" value="1"/>
</dbReference>
<comment type="caution">
    <text evidence="3">The sequence shown here is derived from an EMBL/GenBank/DDBJ whole genome shotgun (WGS) entry which is preliminary data.</text>
</comment>
<dbReference type="Proteomes" id="UP000243975">
    <property type="component" value="Unassembled WGS sequence"/>
</dbReference>
<proteinExistence type="inferred from homology"/>
<name>A0A103YKL8_CYNCS</name>
<dbReference type="Pfam" id="PF00300">
    <property type="entry name" value="His_Phos_1"/>
    <property type="match status" value="1"/>
</dbReference>
<comment type="similarity">
    <text evidence="1">Belongs to the phosphoglycerate mutase family.</text>
</comment>
<keyword evidence="4" id="KW-1185">Reference proteome</keyword>
<protein>
    <submittedName>
        <fullName evidence="3">Histidine phosphatase superfamily, clade-1</fullName>
    </submittedName>
</protein>
<accession>A0A103YKL8</accession>